<dbReference type="InterPro" id="IPR002528">
    <property type="entry name" value="MATE_fam"/>
</dbReference>
<feature type="transmembrane region" description="Helical" evidence="7">
    <location>
        <begin position="365"/>
        <end position="385"/>
    </location>
</feature>
<keyword evidence="4 7" id="KW-0812">Transmembrane</keyword>
<comment type="subcellular location">
    <subcellularLocation>
        <location evidence="1">Cell inner membrane</location>
        <topology evidence="1">Multi-pass membrane protein</topology>
    </subcellularLocation>
</comment>
<comment type="caution">
    <text evidence="8">The sequence shown here is derived from an EMBL/GenBank/DDBJ whole genome shotgun (WGS) entry which is preliminary data.</text>
</comment>
<feature type="transmembrane region" description="Helical" evidence="7">
    <location>
        <begin position="392"/>
        <end position="412"/>
    </location>
</feature>
<dbReference type="NCBIfam" id="TIGR00797">
    <property type="entry name" value="matE"/>
    <property type="match status" value="1"/>
</dbReference>
<feature type="transmembrane region" description="Helical" evidence="7">
    <location>
        <begin position="291"/>
        <end position="314"/>
    </location>
</feature>
<dbReference type="GO" id="GO:0005886">
    <property type="term" value="C:plasma membrane"/>
    <property type="evidence" value="ECO:0007669"/>
    <property type="project" value="UniProtKB-SubCell"/>
</dbReference>
<evidence type="ECO:0000256" key="2">
    <source>
        <dbReference type="ARBA" id="ARBA00022448"/>
    </source>
</evidence>
<dbReference type="EMBL" id="DMAI01000140">
    <property type="protein sequence ID" value="HAE47565.1"/>
    <property type="molecule type" value="Genomic_DNA"/>
</dbReference>
<dbReference type="InterPro" id="IPR052031">
    <property type="entry name" value="Membrane_Transporter-Flippase"/>
</dbReference>
<evidence type="ECO:0000313" key="9">
    <source>
        <dbReference type="Proteomes" id="UP000257706"/>
    </source>
</evidence>
<dbReference type="CDD" id="cd13138">
    <property type="entry name" value="MATE_yoeA_like"/>
    <property type="match status" value="1"/>
</dbReference>
<dbReference type="InterPro" id="IPR048279">
    <property type="entry name" value="MdtK-like"/>
</dbReference>
<accession>A0A3B9IIE0</accession>
<feature type="transmembrane region" description="Helical" evidence="7">
    <location>
        <begin position="326"/>
        <end position="345"/>
    </location>
</feature>
<name>A0A3B9IIE0_9PROT</name>
<dbReference type="GO" id="GO:0015297">
    <property type="term" value="F:antiporter activity"/>
    <property type="evidence" value="ECO:0007669"/>
    <property type="project" value="InterPro"/>
</dbReference>
<protein>
    <submittedName>
        <fullName evidence="8">MATE family efflux transporter</fullName>
    </submittedName>
</protein>
<feature type="transmembrane region" description="Helical" evidence="7">
    <location>
        <begin position="165"/>
        <end position="189"/>
    </location>
</feature>
<feature type="transmembrane region" description="Helical" evidence="7">
    <location>
        <begin position="56"/>
        <end position="79"/>
    </location>
</feature>
<keyword evidence="3" id="KW-1003">Cell membrane</keyword>
<organism evidence="8 9">
    <name type="scientific">Tistrella mobilis</name>
    <dbReference type="NCBI Taxonomy" id="171437"/>
    <lineage>
        <taxon>Bacteria</taxon>
        <taxon>Pseudomonadati</taxon>
        <taxon>Pseudomonadota</taxon>
        <taxon>Alphaproteobacteria</taxon>
        <taxon>Geminicoccales</taxon>
        <taxon>Geminicoccaceae</taxon>
        <taxon>Tistrella</taxon>
    </lineage>
</organism>
<gene>
    <name evidence="8" type="ORF">DCK97_09115</name>
</gene>
<evidence type="ECO:0000256" key="1">
    <source>
        <dbReference type="ARBA" id="ARBA00004429"/>
    </source>
</evidence>
<evidence type="ECO:0000256" key="5">
    <source>
        <dbReference type="ARBA" id="ARBA00022989"/>
    </source>
</evidence>
<dbReference type="Proteomes" id="UP000257706">
    <property type="component" value="Unassembled WGS sequence"/>
</dbReference>
<feature type="transmembrane region" description="Helical" evidence="7">
    <location>
        <begin position="134"/>
        <end position="153"/>
    </location>
</feature>
<dbReference type="PIRSF" id="PIRSF006603">
    <property type="entry name" value="DinF"/>
    <property type="match status" value="1"/>
</dbReference>
<dbReference type="Pfam" id="PF01554">
    <property type="entry name" value="MatE"/>
    <property type="match status" value="2"/>
</dbReference>
<feature type="transmembrane region" description="Helical" evidence="7">
    <location>
        <begin position="201"/>
        <end position="219"/>
    </location>
</feature>
<evidence type="ECO:0000256" key="4">
    <source>
        <dbReference type="ARBA" id="ARBA00022692"/>
    </source>
</evidence>
<dbReference type="PANTHER" id="PTHR43549:SF3">
    <property type="entry name" value="MULTIDRUG RESISTANCE PROTEIN YPNP-RELATED"/>
    <property type="match status" value="1"/>
</dbReference>
<evidence type="ECO:0000256" key="7">
    <source>
        <dbReference type="SAM" id="Phobius"/>
    </source>
</evidence>
<feature type="transmembrane region" description="Helical" evidence="7">
    <location>
        <begin position="249"/>
        <end position="271"/>
    </location>
</feature>
<evidence type="ECO:0000313" key="8">
    <source>
        <dbReference type="EMBL" id="HAE47565.1"/>
    </source>
</evidence>
<sequence length="455" mass="47663">MSPFSPKAPVQPLWKPYLAFLVPMIGSNLLQAASGSLNNIYVGQMLGVSALAAVTSYFPLMFFMISLIIGLGAGAAVLIGQAFGAGETGQIKAIAATTLSVVVAAGLLVAVFGGTATTAILNLLGTPPDVLPQAVAYARIMLIATPGIFLYLLATSMLRGVGDTITPLFTLGLATLIGMVLTPALIRGWAGLPQMGVTSPAWASVVSMTIATTWMVIHLRRRNHPLAPDGVFLRALGFNRALLAKVLRIGLPTGIMLVLISLSEILILSLVNRFGSDATASYGAITQIVNYVQFPAISIGITASIFGAQAIGAGRTDRLSEILRTALTFNLVLTGSLVVLVYVFSGPLLGLFLADPAVVAEARTLLHIVVWALVIYGMGMATSSLMRASGMVLLPTLVSGTAILAIGLPVGWALSARIGIEGVWMSYPVAFCLLAAGQSALYHLVWKKRPIRRLV</sequence>
<feature type="transmembrane region" description="Helical" evidence="7">
    <location>
        <begin position="91"/>
        <end position="114"/>
    </location>
</feature>
<keyword evidence="5 7" id="KW-1133">Transmembrane helix</keyword>
<keyword evidence="2" id="KW-0813">Transport</keyword>
<proteinExistence type="predicted"/>
<dbReference type="PANTHER" id="PTHR43549">
    <property type="entry name" value="MULTIDRUG RESISTANCE PROTEIN YPNP-RELATED"/>
    <property type="match status" value="1"/>
</dbReference>
<evidence type="ECO:0000256" key="3">
    <source>
        <dbReference type="ARBA" id="ARBA00022475"/>
    </source>
</evidence>
<keyword evidence="6 7" id="KW-0472">Membrane</keyword>
<evidence type="ECO:0000256" key="6">
    <source>
        <dbReference type="ARBA" id="ARBA00023136"/>
    </source>
</evidence>
<dbReference type="GO" id="GO:0042910">
    <property type="term" value="F:xenobiotic transmembrane transporter activity"/>
    <property type="evidence" value="ECO:0007669"/>
    <property type="project" value="InterPro"/>
</dbReference>
<feature type="transmembrane region" description="Helical" evidence="7">
    <location>
        <begin position="424"/>
        <end position="445"/>
    </location>
</feature>
<reference evidence="8 9" key="1">
    <citation type="journal article" date="2018" name="Nat. Biotechnol.">
        <title>A standardized bacterial taxonomy based on genome phylogeny substantially revises the tree of life.</title>
        <authorList>
            <person name="Parks D.H."/>
            <person name="Chuvochina M."/>
            <person name="Waite D.W."/>
            <person name="Rinke C."/>
            <person name="Skarshewski A."/>
            <person name="Chaumeil P.A."/>
            <person name="Hugenholtz P."/>
        </authorList>
    </citation>
    <scope>NUCLEOTIDE SEQUENCE [LARGE SCALE GENOMIC DNA]</scope>
    <source>
        <strain evidence="8">UBA8739</strain>
    </source>
</reference>
<dbReference type="AlphaFoldDB" id="A0A3B9IIE0"/>